<dbReference type="PANTHER" id="PTHR10996:SF178">
    <property type="entry name" value="2-HYDROXYACID DEHYDROGENASE YGL185C-RELATED"/>
    <property type="match status" value="1"/>
</dbReference>
<dbReference type="SUPFAM" id="SSF52283">
    <property type="entry name" value="Formate/glycerate dehydrogenase catalytic domain-like"/>
    <property type="match status" value="1"/>
</dbReference>
<evidence type="ECO:0000256" key="4">
    <source>
        <dbReference type="RuleBase" id="RU003719"/>
    </source>
</evidence>
<dbReference type="PROSITE" id="PS00670">
    <property type="entry name" value="D_2_HYDROXYACID_DH_2"/>
    <property type="match status" value="1"/>
</dbReference>
<protein>
    <submittedName>
        <fullName evidence="7">D-glycerate dehydrogenase</fullName>
    </submittedName>
</protein>
<dbReference type="PANTHER" id="PTHR10996">
    <property type="entry name" value="2-HYDROXYACID DEHYDROGENASE-RELATED"/>
    <property type="match status" value="1"/>
</dbReference>
<evidence type="ECO:0000256" key="1">
    <source>
        <dbReference type="ARBA" id="ARBA00005854"/>
    </source>
</evidence>
<dbReference type="GO" id="GO:0005829">
    <property type="term" value="C:cytosol"/>
    <property type="evidence" value="ECO:0007669"/>
    <property type="project" value="TreeGrafter"/>
</dbReference>
<dbReference type="GO" id="GO:0016618">
    <property type="term" value="F:hydroxypyruvate reductase [NAD(P)H] activity"/>
    <property type="evidence" value="ECO:0007669"/>
    <property type="project" value="TreeGrafter"/>
</dbReference>
<proteinExistence type="inferred from homology"/>
<dbReference type="Pfam" id="PF02826">
    <property type="entry name" value="2-Hacid_dh_C"/>
    <property type="match status" value="1"/>
</dbReference>
<dbReference type="CDD" id="cd05301">
    <property type="entry name" value="GDH"/>
    <property type="match status" value="1"/>
</dbReference>
<evidence type="ECO:0000256" key="3">
    <source>
        <dbReference type="ARBA" id="ARBA00023027"/>
    </source>
</evidence>
<dbReference type="InterPro" id="IPR006140">
    <property type="entry name" value="D-isomer_DH_NAD-bd"/>
</dbReference>
<accession>A0A3G2R3Q9</accession>
<dbReference type="Gene3D" id="3.40.50.720">
    <property type="entry name" value="NAD(P)-binding Rossmann-like Domain"/>
    <property type="match status" value="2"/>
</dbReference>
<dbReference type="EMBL" id="CP033169">
    <property type="protein sequence ID" value="AYO30032.1"/>
    <property type="molecule type" value="Genomic_DNA"/>
</dbReference>
<gene>
    <name evidence="7" type="ORF">D2962_04880</name>
</gene>
<keyword evidence="2 4" id="KW-0560">Oxidoreductase</keyword>
<dbReference type="Pfam" id="PF00389">
    <property type="entry name" value="2-Hacid_dh"/>
    <property type="match status" value="1"/>
</dbReference>
<dbReference type="KEGG" id="bacg:D2962_04880"/>
<reference evidence="7 8" key="1">
    <citation type="submission" date="2018-10" db="EMBL/GenBank/DDBJ databases">
        <authorList>
            <person name="Zhang X."/>
        </authorList>
    </citation>
    <scope>NUCLEOTIDE SEQUENCE [LARGE SCALE GENOMIC DNA]</scope>
    <source>
        <strain evidence="7 8">SK-G1</strain>
    </source>
</reference>
<keyword evidence="8" id="KW-1185">Reference proteome</keyword>
<sequence length="332" mass="37133">MHTQKPKVLVTRNIPKEGLTELFEKCEVDYHDSNEVIPKEELYERVKDIDGLLAVFTKVNEEFLSHAPKLRVISNYGVGYDNIDVAATGRRGIIVTNTPDVVTEATAELAFGLMLAVTRRIAEADRILRFKKPYRWGPMAMLGTELVGKTLGIIGFGRIGRAVARRAQASGMKVIYFQRNPRDMSRDLEDNCYYRSLDALLSESDVISIHVPLTEETRHLIGENELSKMKKGSYLINTSRGPVVDEEALVKALESGHLAGAGLDVFEREPKIHPRLLELENTVLTPHIGTSTIETRIEMARMAAQDLIDGLEGKHPRHIVVFFGEKKKGVSS</sequence>
<feature type="domain" description="D-isomer specific 2-hydroxyacid dehydrogenase NAD-binding" evidence="6">
    <location>
        <begin position="111"/>
        <end position="289"/>
    </location>
</feature>
<dbReference type="AlphaFoldDB" id="A0A3G2R3Q9"/>
<dbReference type="GO" id="GO:0051287">
    <property type="term" value="F:NAD binding"/>
    <property type="evidence" value="ECO:0007669"/>
    <property type="project" value="InterPro"/>
</dbReference>
<evidence type="ECO:0000313" key="8">
    <source>
        <dbReference type="Proteomes" id="UP000280960"/>
    </source>
</evidence>
<organism evidence="7 8">
    <name type="scientific">Biomaibacter acetigenes</name>
    <dbReference type="NCBI Taxonomy" id="2316383"/>
    <lineage>
        <taxon>Bacteria</taxon>
        <taxon>Bacillati</taxon>
        <taxon>Bacillota</taxon>
        <taxon>Clostridia</taxon>
        <taxon>Thermosediminibacterales</taxon>
        <taxon>Tepidanaerobacteraceae</taxon>
        <taxon>Biomaibacter</taxon>
    </lineage>
</organism>
<dbReference type="Proteomes" id="UP000280960">
    <property type="component" value="Chromosome"/>
</dbReference>
<keyword evidence="3" id="KW-0520">NAD</keyword>
<dbReference type="InterPro" id="IPR050223">
    <property type="entry name" value="D-isomer_2-hydroxyacid_DH"/>
</dbReference>
<dbReference type="GO" id="GO:0030267">
    <property type="term" value="F:glyoxylate reductase (NADPH) activity"/>
    <property type="evidence" value="ECO:0007669"/>
    <property type="project" value="TreeGrafter"/>
</dbReference>
<feature type="domain" description="D-isomer specific 2-hydroxyacid dehydrogenase catalytic" evidence="5">
    <location>
        <begin position="8"/>
        <end position="320"/>
    </location>
</feature>
<dbReference type="SUPFAM" id="SSF51735">
    <property type="entry name" value="NAD(P)-binding Rossmann-fold domains"/>
    <property type="match status" value="1"/>
</dbReference>
<dbReference type="PROSITE" id="PS00671">
    <property type="entry name" value="D_2_HYDROXYACID_DH_3"/>
    <property type="match status" value="1"/>
</dbReference>
<name>A0A3G2R3Q9_9FIRM</name>
<dbReference type="InterPro" id="IPR029753">
    <property type="entry name" value="D-isomer_DH_CS"/>
</dbReference>
<evidence type="ECO:0000259" key="6">
    <source>
        <dbReference type="Pfam" id="PF02826"/>
    </source>
</evidence>
<evidence type="ECO:0000313" key="7">
    <source>
        <dbReference type="EMBL" id="AYO30032.1"/>
    </source>
</evidence>
<evidence type="ECO:0000259" key="5">
    <source>
        <dbReference type="Pfam" id="PF00389"/>
    </source>
</evidence>
<evidence type="ECO:0000256" key="2">
    <source>
        <dbReference type="ARBA" id="ARBA00023002"/>
    </source>
</evidence>
<dbReference type="RefSeq" id="WP_120766357.1">
    <property type="nucleotide sequence ID" value="NZ_CP033169.1"/>
</dbReference>
<comment type="similarity">
    <text evidence="1 4">Belongs to the D-isomer specific 2-hydroxyacid dehydrogenase family.</text>
</comment>
<dbReference type="FunFam" id="3.40.50.720:FF:000203">
    <property type="entry name" value="D-3-phosphoglycerate dehydrogenase (SerA)"/>
    <property type="match status" value="1"/>
</dbReference>
<dbReference type="InterPro" id="IPR036291">
    <property type="entry name" value="NAD(P)-bd_dom_sf"/>
</dbReference>
<dbReference type="InterPro" id="IPR006139">
    <property type="entry name" value="D-isomer_2_OHA_DH_cat_dom"/>
</dbReference>